<dbReference type="InterPro" id="IPR036460">
    <property type="entry name" value="Cu_amine_oxidase_C_sf"/>
</dbReference>
<dbReference type="InterPro" id="IPR049947">
    <property type="entry name" value="Cu_Am_Ox_Cu-bd"/>
</dbReference>
<gene>
    <name evidence="3" type="ORF">DPMN_166307</name>
</gene>
<evidence type="ECO:0000259" key="2">
    <source>
        <dbReference type="Pfam" id="PF01179"/>
    </source>
</evidence>
<dbReference type="EC" id="1.4.3.-" evidence="1"/>
<evidence type="ECO:0000256" key="1">
    <source>
        <dbReference type="RuleBase" id="RU000672"/>
    </source>
</evidence>
<organism evidence="3 4">
    <name type="scientific">Dreissena polymorpha</name>
    <name type="common">Zebra mussel</name>
    <name type="synonym">Mytilus polymorpha</name>
    <dbReference type="NCBI Taxonomy" id="45954"/>
    <lineage>
        <taxon>Eukaryota</taxon>
        <taxon>Metazoa</taxon>
        <taxon>Spiralia</taxon>
        <taxon>Lophotrochozoa</taxon>
        <taxon>Mollusca</taxon>
        <taxon>Bivalvia</taxon>
        <taxon>Autobranchia</taxon>
        <taxon>Heteroconchia</taxon>
        <taxon>Euheterodonta</taxon>
        <taxon>Imparidentia</taxon>
        <taxon>Neoheterodontei</taxon>
        <taxon>Myida</taxon>
        <taxon>Dreissenoidea</taxon>
        <taxon>Dreissenidae</taxon>
        <taxon>Dreissena</taxon>
    </lineage>
</organism>
<dbReference type="GO" id="GO:0005886">
    <property type="term" value="C:plasma membrane"/>
    <property type="evidence" value="ECO:0007669"/>
    <property type="project" value="TreeGrafter"/>
</dbReference>
<dbReference type="EMBL" id="JAIWYP010000008">
    <property type="protein sequence ID" value="KAH3788174.1"/>
    <property type="molecule type" value="Genomic_DNA"/>
</dbReference>
<dbReference type="GO" id="GO:0008131">
    <property type="term" value="F:primary methylamine oxidase activity"/>
    <property type="evidence" value="ECO:0007669"/>
    <property type="project" value="InterPro"/>
</dbReference>
<dbReference type="GO" id="GO:0048038">
    <property type="term" value="F:quinone binding"/>
    <property type="evidence" value="ECO:0007669"/>
    <property type="project" value="InterPro"/>
</dbReference>
<dbReference type="PROSITE" id="PS01165">
    <property type="entry name" value="COPPER_AMINE_OXID_2"/>
    <property type="match status" value="1"/>
</dbReference>
<keyword evidence="1" id="KW-0801">TPQ</keyword>
<dbReference type="PANTHER" id="PTHR10638">
    <property type="entry name" value="COPPER AMINE OXIDASE"/>
    <property type="match status" value="1"/>
</dbReference>
<dbReference type="AlphaFoldDB" id="A0A9D4EYQ9"/>
<comment type="caution">
    <text evidence="3">The sequence shown here is derived from an EMBL/GenBank/DDBJ whole genome shotgun (WGS) entry which is preliminary data.</text>
</comment>
<evidence type="ECO:0000313" key="4">
    <source>
        <dbReference type="Proteomes" id="UP000828390"/>
    </source>
</evidence>
<keyword evidence="1" id="KW-0186">Copper</keyword>
<dbReference type="InterPro" id="IPR000269">
    <property type="entry name" value="Cu_amine_oxidase"/>
</dbReference>
<keyword evidence="4" id="KW-1185">Reference proteome</keyword>
<reference evidence="3" key="2">
    <citation type="submission" date="2020-11" db="EMBL/GenBank/DDBJ databases">
        <authorList>
            <person name="McCartney M.A."/>
            <person name="Auch B."/>
            <person name="Kono T."/>
            <person name="Mallez S."/>
            <person name="Becker A."/>
            <person name="Gohl D.M."/>
            <person name="Silverstein K.A.T."/>
            <person name="Koren S."/>
            <person name="Bechman K.B."/>
            <person name="Herman A."/>
            <person name="Abrahante J.E."/>
            <person name="Garbe J."/>
        </authorList>
    </citation>
    <scope>NUCLEOTIDE SEQUENCE</scope>
    <source>
        <strain evidence="3">Duluth1</strain>
        <tissue evidence="3">Whole animal</tissue>
    </source>
</reference>
<keyword evidence="1" id="KW-0560">Oxidoreductase</keyword>
<dbReference type="Proteomes" id="UP000828390">
    <property type="component" value="Unassembled WGS sequence"/>
</dbReference>
<dbReference type="Pfam" id="PF01179">
    <property type="entry name" value="Cu_amine_oxid"/>
    <property type="match status" value="1"/>
</dbReference>
<dbReference type="Gene3D" id="2.70.98.20">
    <property type="entry name" value="Copper amine oxidase, catalytic domain"/>
    <property type="match status" value="1"/>
</dbReference>
<dbReference type="PANTHER" id="PTHR10638:SF20">
    <property type="entry name" value="AMINE OXIDASE"/>
    <property type="match status" value="1"/>
</dbReference>
<dbReference type="GO" id="GO:0009308">
    <property type="term" value="P:amine metabolic process"/>
    <property type="evidence" value="ECO:0007669"/>
    <property type="project" value="UniProtKB-UniRule"/>
</dbReference>
<proteinExistence type="inferred from homology"/>
<dbReference type="SUPFAM" id="SSF49998">
    <property type="entry name" value="Amine oxidase catalytic domain"/>
    <property type="match status" value="1"/>
</dbReference>
<evidence type="ECO:0000313" key="3">
    <source>
        <dbReference type="EMBL" id="KAH3788174.1"/>
    </source>
</evidence>
<comment type="PTM">
    <text evidence="1">Topaquinone (TPQ) is generated by copper-dependent autoxidation of a specific tyrosyl residue.</text>
</comment>
<protein>
    <recommendedName>
        <fullName evidence="1">Amine oxidase</fullName>
        <ecNumber evidence="1">1.4.3.-</ecNumber>
    </recommendedName>
</protein>
<dbReference type="InterPro" id="IPR015798">
    <property type="entry name" value="Cu_amine_oxidase_C"/>
</dbReference>
<sequence>MYNPRGYLEKFIDNESIVDDDIVNWITVGFLHIPTSEDIPMTVRVETGFMLRPFNFFDRTASFDMPQHTDTIDGVLKESEPNYEQCAEPPQK</sequence>
<feature type="domain" description="Copper amine oxidase catalytic" evidence="2">
    <location>
        <begin position="7"/>
        <end position="61"/>
    </location>
</feature>
<comment type="similarity">
    <text evidence="1">Belongs to the copper/topaquinone oxidase family.</text>
</comment>
<name>A0A9D4EYQ9_DREPO</name>
<reference evidence="3" key="1">
    <citation type="journal article" date="2019" name="bioRxiv">
        <title>The Genome of the Zebra Mussel, Dreissena polymorpha: A Resource for Invasive Species Research.</title>
        <authorList>
            <person name="McCartney M.A."/>
            <person name="Auch B."/>
            <person name="Kono T."/>
            <person name="Mallez S."/>
            <person name="Zhang Y."/>
            <person name="Obille A."/>
            <person name="Becker A."/>
            <person name="Abrahante J.E."/>
            <person name="Garbe J."/>
            <person name="Badalamenti J.P."/>
            <person name="Herman A."/>
            <person name="Mangelson H."/>
            <person name="Liachko I."/>
            <person name="Sullivan S."/>
            <person name="Sone E.D."/>
            <person name="Koren S."/>
            <person name="Silverstein K.A.T."/>
            <person name="Beckman K.B."/>
            <person name="Gohl D.M."/>
        </authorList>
    </citation>
    <scope>NUCLEOTIDE SEQUENCE</scope>
    <source>
        <strain evidence="3">Duluth1</strain>
        <tissue evidence="3">Whole animal</tissue>
    </source>
</reference>
<keyword evidence="1" id="KW-0479">Metal-binding</keyword>
<accession>A0A9D4EYQ9</accession>
<comment type="cofactor">
    <cofactor evidence="1">
        <name>Cu cation</name>
        <dbReference type="ChEBI" id="CHEBI:23378"/>
    </cofactor>
    <text evidence="1">Contains 1 topaquinone per subunit.</text>
</comment>
<dbReference type="GO" id="GO:0005507">
    <property type="term" value="F:copper ion binding"/>
    <property type="evidence" value="ECO:0007669"/>
    <property type="project" value="InterPro"/>
</dbReference>